<evidence type="ECO:0000313" key="2">
    <source>
        <dbReference type="EMBL" id="SVA03105.1"/>
    </source>
</evidence>
<name>A0A381SGA4_9ZZZZ</name>
<dbReference type="AlphaFoldDB" id="A0A381SGA4"/>
<dbReference type="SUPFAM" id="SSF53300">
    <property type="entry name" value="vWA-like"/>
    <property type="match status" value="1"/>
</dbReference>
<sequence>MEPKELRTLIVCDLSYSTLFEVSRESNKALLMLDLIGNLGLTRANVRDPVGLLGYSDRVELYMRPKLGTSQVFYMAHQIFEKLKLERQFPEKRPAHLRVAIDFMLARLKMRHSVILLTDLVDMVNDPDAVDYKRLRTVASKHDMIVLILDDPEEFNVKSRLGYIRISDMETGKQTVISARKAGAIRRRIEETRETLQYQLKHNAGIDSAVLTPQNH</sequence>
<dbReference type="EMBL" id="UINC01003073">
    <property type="protein sequence ID" value="SVA03105.1"/>
    <property type="molecule type" value="Genomic_DNA"/>
</dbReference>
<accession>A0A381SGA4</accession>
<evidence type="ECO:0000259" key="1">
    <source>
        <dbReference type="Pfam" id="PF01882"/>
    </source>
</evidence>
<reference evidence="2" key="1">
    <citation type="submission" date="2018-05" db="EMBL/GenBank/DDBJ databases">
        <authorList>
            <person name="Lanie J.A."/>
            <person name="Ng W.-L."/>
            <person name="Kazmierczak K.M."/>
            <person name="Andrzejewski T.M."/>
            <person name="Davidsen T.M."/>
            <person name="Wayne K.J."/>
            <person name="Tettelin H."/>
            <person name="Glass J.I."/>
            <person name="Rusch D."/>
            <person name="Podicherti R."/>
            <person name="Tsui H.-C.T."/>
            <person name="Winkler M.E."/>
        </authorList>
    </citation>
    <scope>NUCLEOTIDE SEQUENCE</scope>
</reference>
<feature type="non-terminal residue" evidence="2">
    <location>
        <position position="216"/>
    </location>
</feature>
<dbReference type="PANTHER" id="PTHR33608">
    <property type="entry name" value="BLL2464 PROTEIN"/>
    <property type="match status" value="1"/>
</dbReference>
<feature type="domain" description="DUF58" evidence="1">
    <location>
        <begin position="3"/>
        <end position="192"/>
    </location>
</feature>
<organism evidence="2">
    <name type="scientific">marine metagenome</name>
    <dbReference type="NCBI Taxonomy" id="408172"/>
    <lineage>
        <taxon>unclassified sequences</taxon>
        <taxon>metagenomes</taxon>
        <taxon>ecological metagenomes</taxon>
    </lineage>
</organism>
<dbReference type="Pfam" id="PF01882">
    <property type="entry name" value="DUF58"/>
    <property type="match status" value="1"/>
</dbReference>
<proteinExistence type="predicted"/>
<dbReference type="InterPro" id="IPR002881">
    <property type="entry name" value="DUF58"/>
</dbReference>
<dbReference type="PANTHER" id="PTHR33608:SF6">
    <property type="entry name" value="BLL2464 PROTEIN"/>
    <property type="match status" value="1"/>
</dbReference>
<gene>
    <name evidence="2" type="ORF">METZ01_LOCUS55959</name>
</gene>
<dbReference type="InterPro" id="IPR036465">
    <property type="entry name" value="vWFA_dom_sf"/>
</dbReference>
<protein>
    <recommendedName>
        <fullName evidence="1">DUF58 domain-containing protein</fullName>
    </recommendedName>
</protein>